<feature type="compositionally biased region" description="Low complexity" evidence="1">
    <location>
        <begin position="187"/>
        <end position="196"/>
    </location>
</feature>
<evidence type="ECO:0000259" key="2">
    <source>
        <dbReference type="Pfam" id="PF13403"/>
    </source>
</evidence>
<name>A0A348WHW4_9RHOB</name>
<organism evidence="3 4">
    <name type="scientific">Roseovarius nubinhibens</name>
    <dbReference type="NCBI Taxonomy" id="314263"/>
    <lineage>
        <taxon>Bacteria</taxon>
        <taxon>Pseudomonadati</taxon>
        <taxon>Pseudomonadota</taxon>
        <taxon>Alphaproteobacteria</taxon>
        <taxon>Rhodobacterales</taxon>
        <taxon>Roseobacteraceae</taxon>
        <taxon>Roseovarius</taxon>
    </lineage>
</organism>
<dbReference type="EMBL" id="DMVW01000191">
    <property type="protein sequence ID" value="HAR54126.1"/>
    <property type="molecule type" value="Genomic_DNA"/>
</dbReference>
<dbReference type="AlphaFoldDB" id="A0A348WHW4"/>
<dbReference type="InterPro" id="IPR036844">
    <property type="entry name" value="Hint_dom_sf"/>
</dbReference>
<dbReference type="Gene3D" id="2.160.20.160">
    <property type="match status" value="1"/>
</dbReference>
<dbReference type="Proteomes" id="UP000264719">
    <property type="component" value="Unassembled WGS sequence"/>
</dbReference>
<proteinExistence type="predicted"/>
<dbReference type="Gene3D" id="2.170.16.10">
    <property type="entry name" value="Hedgehog/Intein (Hint) domain"/>
    <property type="match status" value="1"/>
</dbReference>
<sequence length="411" mass="44186">MATYVVVAKDQESLGPNEINAGDTIYVEDGDQVIIDPSADDDIKFEAADGGPAQFEILFRESNPNDFDVEIKEGLSPVILVLDDVDLSEVKFKADDAEAVTFVAGDRVTIDKYEGSKTGVDTVTAGDDFTVLDEIKTEGGNDSIRVGDNATIKEIDAGQGDDRVQLGSGASVGKLDGGKGNDQLVTQSQSQNSQSQNFETTGVVCFTKGTLIETPEGKRAIEDLVIGDLVLTADHGAQPLRWIGVRRLGSEALRRAPKLCPVRIAQGALGAGLPSGDLLVSRQHRVLVRSRIAERMFGQSEVLVPAHRLVGLPGISAESEAEEVTYFHLLFDQHEILFSNDAETESLYPGPQALASLGPAAVGELYQLFPELALPGVTIRMARFVPETGRAMKRLAARHQKNHKPLVERAA</sequence>
<protein>
    <submittedName>
        <fullName evidence="3">Calcium-binding protein</fullName>
    </submittedName>
</protein>
<dbReference type="InterPro" id="IPR028992">
    <property type="entry name" value="Hedgehog/Intein_dom"/>
</dbReference>
<feature type="domain" description="Hedgehog/Intein (Hint)" evidence="2">
    <location>
        <begin position="204"/>
        <end position="350"/>
    </location>
</feature>
<dbReference type="Pfam" id="PF13403">
    <property type="entry name" value="Hint_2"/>
    <property type="match status" value="1"/>
</dbReference>
<accession>A0A348WHW4</accession>
<evidence type="ECO:0000256" key="1">
    <source>
        <dbReference type="SAM" id="MobiDB-lite"/>
    </source>
</evidence>
<evidence type="ECO:0000313" key="4">
    <source>
        <dbReference type="Proteomes" id="UP000264719"/>
    </source>
</evidence>
<dbReference type="RefSeq" id="WP_339851015.1">
    <property type="nucleotide sequence ID" value="NZ_CAXAXR010000001.1"/>
</dbReference>
<feature type="region of interest" description="Disordered" evidence="1">
    <location>
        <begin position="157"/>
        <end position="196"/>
    </location>
</feature>
<reference evidence="3 4" key="1">
    <citation type="journal article" date="2018" name="Nat. Biotechnol.">
        <title>A standardized bacterial taxonomy based on genome phylogeny substantially revises the tree of life.</title>
        <authorList>
            <person name="Parks D.H."/>
            <person name="Chuvochina M."/>
            <person name="Waite D.W."/>
            <person name="Rinke C."/>
            <person name="Skarshewski A."/>
            <person name="Chaumeil P.A."/>
            <person name="Hugenholtz P."/>
        </authorList>
    </citation>
    <scope>NUCLEOTIDE SEQUENCE [LARGE SCALE GENOMIC DNA]</scope>
    <source>
        <strain evidence="3">UBA9169</strain>
    </source>
</reference>
<gene>
    <name evidence="3" type="ORF">DCS45_19955</name>
</gene>
<comment type="caution">
    <text evidence="3">The sequence shown here is derived from an EMBL/GenBank/DDBJ whole genome shotgun (WGS) entry which is preliminary data.</text>
</comment>
<evidence type="ECO:0000313" key="3">
    <source>
        <dbReference type="EMBL" id="HAR54126.1"/>
    </source>
</evidence>
<dbReference type="SUPFAM" id="SSF51294">
    <property type="entry name" value="Hedgehog/intein (Hint) domain"/>
    <property type="match status" value="1"/>
</dbReference>